<dbReference type="PANTHER" id="PTHR47396:SF1">
    <property type="entry name" value="ATP-DEPENDENT HELICASE IRC3-RELATED"/>
    <property type="match status" value="1"/>
</dbReference>
<sequence>MIELKNFQQDVVDKLLAFIAPEYGVNNLTIKAPTGAGKTIMLLSWIDEYIRSTGDNVAFVWFTPGAGELEEQSQDKANSFSSIKAQSVDDALLNGFERGSATFVNYERVVGKKSKAMLTNSERDNLVDKIEKAFQNDRHFIVIIDEAHRNDTNKAREIISRFKAKKTVRVSATIDDPNTPDIIEFYEVLEEAVIASGLITKAVVVNEEIDTSLDGTDEFVILFDAAEKKRQQIVASYIENGVTDINPLVLVQLPDESTPDLSLRIEKHLQETMHKTYEDGKLGIWLSEQKRNVIDVNKLDNKVEYLIIKQAIATGWDAPRAKILIKIRENMGEQFTVQTLGRIRRMPQPWIGHYNVDVLDNAYLYTFDTDFLNGVFAQGAAVAPTPLLNLKDKGKNLKLISERVINYDEVLNEKMILNNIYVGLKKRFNFTDDLEANKHILETNGYILGNKILTTFKQGRFDTLKNVENLIDRERWVEADYQDNRIDLLHAFHELDRVIHLPVSKVEAMLKRFFLWRGYSLVTSILKLDANEWTAFILNNWRALREEFRKIDVAQAIQGSLDLDNIQKNDFTIPLTERYTYNPKLPDTKMVQTNVYQGYTTASIAVRPSIVERLMERWLEEHSDIVDFVYKNGDKGPQYFSLVYRTNGGVSHFYPDFIIQMKNGDIYVIETKGGEDVKGRDKNIDSYAPAKYEALKKYAKEYNIKWAFVRDMNEELFYLNGGEWVDEMVADKWQPIIKLFGFIEDKNRTSEI</sequence>
<evidence type="ECO:0000313" key="2">
    <source>
        <dbReference type="EMBL" id="CAH0415792.1"/>
    </source>
</evidence>
<gene>
    <name evidence="2" type="ORF">WFA24289_00090</name>
</gene>
<proteinExistence type="predicted"/>
<comment type="caution">
    <text evidence="2">The sequence shown here is derived from an EMBL/GenBank/DDBJ whole genome shotgun (WGS) entry which is preliminary data.</text>
</comment>
<dbReference type="PANTHER" id="PTHR47396">
    <property type="entry name" value="TYPE I RESTRICTION ENZYME ECOKI R PROTEIN"/>
    <property type="match status" value="1"/>
</dbReference>
<dbReference type="InterPro" id="IPR050742">
    <property type="entry name" value="Helicase_Restrict-Modif_Enz"/>
</dbReference>
<dbReference type="RefSeq" id="WP_230095874.1">
    <property type="nucleotide sequence ID" value="NZ_CAKKNS010000001.1"/>
</dbReference>
<dbReference type="InterPro" id="IPR006935">
    <property type="entry name" value="Helicase/UvrB_N"/>
</dbReference>
<reference evidence="2 3" key="1">
    <citation type="submission" date="2021-11" db="EMBL/GenBank/DDBJ databases">
        <authorList>
            <person name="Depoorter E."/>
        </authorList>
    </citation>
    <scope>NUCLEOTIDE SEQUENCE [LARGE SCALE GENOMIC DNA]</scope>
    <source>
        <strain evidence="2 3">LMG 24289</strain>
    </source>
</reference>
<organism evidence="2 3">
    <name type="scientific">Periweissella fabaria</name>
    <dbReference type="NCBI Taxonomy" id="546157"/>
    <lineage>
        <taxon>Bacteria</taxon>
        <taxon>Bacillati</taxon>
        <taxon>Bacillota</taxon>
        <taxon>Bacilli</taxon>
        <taxon>Lactobacillales</taxon>
        <taxon>Lactobacillaceae</taxon>
        <taxon>Periweissella</taxon>
    </lineage>
</organism>
<dbReference type="Pfam" id="PF04851">
    <property type="entry name" value="ResIII"/>
    <property type="match status" value="1"/>
</dbReference>
<evidence type="ECO:0000313" key="3">
    <source>
        <dbReference type="Proteomes" id="UP000789707"/>
    </source>
</evidence>
<dbReference type="EMBL" id="CAKKNS010000001">
    <property type="protein sequence ID" value="CAH0415792.1"/>
    <property type="molecule type" value="Genomic_DNA"/>
</dbReference>
<accession>A0ABN8BKI6</accession>
<evidence type="ECO:0000259" key="1">
    <source>
        <dbReference type="Pfam" id="PF04851"/>
    </source>
</evidence>
<protein>
    <recommendedName>
        <fullName evidence="1">Helicase/UvrB N-terminal domain-containing protein</fullName>
    </recommendedName>
</protein>
<dbReference type="InterPro" id="IPR027417">
    <property type="entry name" value="P-loop_NTPase"/>
</dbReference>
<keyword evidence="3" id="KW-1185">Reference proteome</keyword>
<feature type="domain" description="Helicase/UvrB N-terminal" evidence="1">
    <location>
        <begin position="2"/>
        <end position="175"/>
    </location>
</feature>
<dbReference type="Gene3D" id="3.40.50.300">
    <property type="entry name" value="P-loop containing nucleotide triphosphate hydrolases"/>
    <property type="match status" value="1"/>
</dbReference>
<name>A0ABN8BKI6_9LACO</name>
<dbReference type="SUPFAM" id="SSF52540">
    <property type="entry name" value="P-loop containing nucleoside triphosphate hydrolases"/>
    <property type="match status" value="2"/>
</dbReference>
<dbReference type="Proteomes" id="UP000789707">
    <property type="component" value="Unassembled WGS sequence"/>
</dbReference>